<proteinExistence type="predicted"/>
<reference evidence="1 2" key="1">
    <citation type="submission" date="2018-10" db="EMBL/GenBank/DDBJ databases">
        <authorList>
            <person name="Chen W.-M."/>
        </authorList>
    </citation>
    <scope>NUCLEOTIDE SEQUENCE [LARGE SCALE GENOMIC DNA]</scope>
    <source>
        <strain evidence="1 2">THS-13</strain>
    </source>
</reference>
<evidence type="ECO:0000313" key="2">
    <source>
        <dbReference type="Proteomes" id="UP000282106"/>
    </source>
</evidence>
<gene>
    <name evidence="1" type="ORF">ED208_13890</name>
</gene>
<dbReference type="AlphaFoldDB" id="A0A3N0V4S8"/>
<dbReference type="Proteomes" id="UP000282106">
    <property type="component" value="Unassembled WGS sequence"/>
</dbReference>
<organism evidence="1 2">
    <name type="scientific">Stagnimonas aquatica</name>
    <dbReference type="NCBI Taxonomy" id="2689987"/>
    <lineage>
        <taxon>Bacteria</taxon>
        <taxon>Pseudomonadati</taxon>
        <taxon>Pseudomonadota</taxon>
        <taxon>Gammaproteobacteria</taxon>
        <taxon>Nevskiales</taxon>
        <taxon>Nevskiaceae</taxon>
        <taxon>Stagnimonas</taxon>
    </lineage>
</organism>
<protein>
    <submittedName>
        <fullName evidence="1">Uncharacterized protein</fullName>
    </submittedName>
</protein>
<accession>A0A3N0V4S8</accession>
<keyword evidence="2" id="KW-1185">Reference proteome</keyword>
<dbReference type="EMBL" id="RJVO01000007">
    <property type="protein sequence ID" value="ROH87800.1"/>
    <property type="molecule type" value="Genomic_DNA"/>
</dbReference>
<evidence type="ECO:0000313" key="1">
    <source>
        <dbReference type="EMBL" id="ROH87800.1"/>
    </source>
</evidence>
<sequence>MLTASLSVPVNVGYPEDMASYAKVVVVPTAYVKLLVDGSVFVAKQGGGLGSLGGASGNSVKAKGSYKVAGIDKAYAQGLARQAYDDFVARLRDAGYTVLTYDDVKSRDYVASAARDTGGGDWGMPTEKVVGSRDTYVVAAPSDEMAFKVGFTGVFAEFIKYGRPKFTDAAIVIPTYTINAPLAAGETDSGFNRIEASVSVSPGMNLQHASAMWMGAPKVRMGGRNLPGVVTKAPVVNISDKAGTLSSVDTSPTGANALSKALSLMGGGGSISSSSSEYTYTIDQAAYSAAALNGFASFNAEVAKALAGQ</sequence>
<dbReference type="InParanoid" id="A0A3N0V4S8"/>
<name>A0A3N0V4S8_9GAMM</name>
<comment type="caution">
    <text evidence="1">The sequence shown here is derived from an EMBL/GenBank/DDBJ whole genome shotgun (WGS) entry which is preliminary data.</text>
</comment>